<evidence type="ECO:0000313" key="9">
    <source>
        <dbReference type="EMBL" id="EDM76396.1"/>
    </source>
</evidence>
<comment type="caution">
    <text evidence="9">The sequence shown here is derived from an EMBL/GenBank/DDBJ whole genome shotgun (WGS) entry which is preliminary data.</text>
</comment>
<comment type="subcellular location">
    <subcellularLocation>
        <location evidence="1">Cell membrane</location>
        <topology evidence="1">Multi-pass membrane protein</topology>
    </subcellularLocation>
    <subcellularLocation>
        <location evidence="6">Membrane</location>
        <topology evidence="6">Multi-pass membrane protein</topology>
    </subcellularLocation>
</comment>
<feature type="domain" description="MotA/TolQ/ExbB proton channel" evidence="8">
    <location>
        <begin position="47"/>
        <end position="144"/>
    </location>
</feature>
<keyword evidence="10" id="KW-1185">Reference proteome</keyword>
<organism evidence="9 10">
    <name type="scientific">Plesiocystis pacifica SIR-1</name>
    <dbReference type="NCBI Taxonomy" id="391625"/>
    <lineage>
        <taxon>Bacteria</taxon>
        <taxon>Pseudomonadati</taxon>
        <taxon>Myxococcota</taxon>
        <taxon>Polyangia</taxon>
        <taxon>Nannocystales</taxon>
        <taxon>Nannocystaceae</taxon>
        <taxon>Plesiocystis</taxon>
    </lineage>
</organism>
<protein>
    <recommendedName>
        <fullName evidence="8">MotA/TolQ/ExbB proton channel domain-containing protein</fullName>
    </recommendedName>
</protein>
<evidence type="ECO:0000256" key="1">
    <source>
        <dbReference type="ARBA" id="ARBA00004651"/>
    </source>
</evidence>
<dbReference type="Pfam" id="PF01618">
    <property type="entry name" value="MotA_ExbB"/>
    <property type="match status" value="1"/>
</dbReference>
<feature type="transmembrane region" description="Helical" evidence="7">
    <location>
        <begin position="111"/>
        <end position="132"/>
    </location>
</feature>
<proteinExistence type="inferred from homology"/>
<evidence type="ECO:0000256" key="4">
    <source>
        <dbReference type="ARBA" id="ARBA00022989"/>
    </source>
</evidence>
<evidence type="ECO:0000256" key="3">
    <source>
        <dbReference type="ARBA" id="ARBA00022692"/>
    </source>
</evidence>
<dbReference type="InterPro" id="IPR002898">
    <property type="entry name" value="MotA_ExbB_proton_chnl"/>
</dbReference>
<feature type="transmembrane region" description="Helical" evidence="7">
    <location>
        <begin position="66"/>
        <end position="91"/>
    </location>
</feature>
<keyword evidence="3 7" id="KW-0812">Transmembrane</keyword>
<dbReference type="GO" id="GO:0005886">
    <property type="term" value="C:plasma membrane"/>
    <property type="evidence" value="ECO:0007669"/>
    <property type="project" value="UniProtKB-SubCell"/>
</dbReference>
<reference evidence="9 10" key="1">
    <citation type="submission" date="2007-06" db="EMBL/GenBank/DDBJ databases">
        <authorList>
            <person name="Shimkets L."/>
            <person name="Ferriera S."/>
            <person name="Johnson J."/>
            <person name="Kravitz S."/>
            <person name="Beeson K."/>
            <person name="Sutton G."/>
            <person name="Rogers Y.-H."/>
            <person name="Friedman R."/>
            <person name="Frazier M."/>
            <person name="Venter J.C."/>
        </authorList>
    </citation>
    <scope>NUCLEOTIDE SEQUENCE [LARGE SCALE GENOMIC DNA]</scope>
    <source>
        <strain evidence="9 10">SIR-1</strain>
    </source>
</reference>
<comment type="similarity">
    <text evidence="6">Belongs to the exbB/tolQ family.</text>
</comment>
<name>A6GCP4_9BACT</name>
<evidence type="ECO:0000313" key="10">
    <source>
        <dbReference type="Proteomes" id="UP000005801"/>
    </source>
</evidence>
<evidence type="ECO:0000256" key="5">
    <source>
        <dbReference type="ARBA" id="ARBA00023136"/>
    </source>
</evidence>
<dbReference type="STRING" id="391625.PPSIR1_07515"/>
<sequence>MVELPYLATDDWLTSAIGGCLVLVLGVVIERWVRIRGVRLRLGAVAAVHTSLLEELHRLRRGLSTLTGLGSVALMLGVLSAIFELLVPFRNFAGPPLEPYSVRVVRDAADAFGPVGLGLGVAVIAVACRAALAFRVEQIADRLEQAAIAALNSSGEGPGPASR</sequence>
<keyword evidence="4 7" id="KW-1133">Transmembrane helix</keyword>
<dbReference type="Proteomes" id="UP000005801">
    <property type="component" value="Unassembled WGS sequence"/>
</dbReference>
<dbReference type="GO" id="GO:0015031">
    <property type="term" value="P:protein transport"/>
    <property type="evidence" value="ECO:0007669"/>
    <property type="project" value="UniProtKB-KW"/>
</dbReference>
<feature type="transmembrane region" description="Helical" evidence="7">
    <location>
        <begin position="12"/>
        <end position="33"/>
    </location>
</feature>
<dbReference type="AlphaFoldDB" id="A6GCP4"/>
<keyword evidence="2" id="KW-1003">Cell membrane</keyword>
<evidence type="ECO:0000259" key="8">
    <source>
        <dbReference type="Pfam" id="PF01618"/>
    </source>
</evidence>
<dbReference type="EMBL" id="ABCS01000066">
    <property type="protein sequence ID" value="EDM76396.1"/>
    <property type="molecule type" value="Genomic_DNA"/>
</dbReference>
<dbReference type="RefSeq" id="WP_006974485.1">
    <property type="nucleotide sequence ID" value="NZ_ABCS01000066.1"/>
</dbReference>
<keyword evidence="6" id="KW-0653">Protein transport</keyword>
<evidence type="ECO:0000256" key="2">
    <source>
        <dbReference type="ARBA" id="ARBA00022475"/>
    </source>
</evidence>
<evidence type="ECO:0000256" key="7">
    <source>
        <dbReference type="SAM" id="Phobius"/>
    </source>
</evidence>
<accession>A6GCP4</accession>
<keyword evidence="6" id="KW-0813">Transport</keyword>
<evidence type="ECO:0000256" key="6">
    <source>
        <dbReference type="RuleBase" id="RU004057"/>
    </source>
</evidence>
<gene>
    <name evidence="9" type="ORF">PPSIR1_07515</name>
</gene>
<keyword evidence="5 7" id="KW-0472">Membrane</keyword>